<feature type="compositionally biased region" description="Polar residues" evidence="18">
    <location>
        <begin position="201"/>
        <end position="212"/>
    </location>
</feature>
<evidence type="ECO:0000256" key="14">
    <source>
        <dbReference type="PIRSR" id="PIRSR606539-1"/>
    </source>
</evidence>
<dbReference type="Pfam" id="PF00702">
    <property type="entry name" value="Hydrolase"/>
    <property type="match status" value="1"/>
</dbReference>
<organism evidence="22 23">
    <name type="scientific">Patellaria atrata CBS 101060</name>
    <dbReference type="NCBI Taxonomy" id="1346257"/>
    <lineage>
        <taxon>Eukaryota</taxon>
        <taxon>Fungi</taxon>
        <taxon>Dikarya</taxon>
        <taxon>Ascomycota</taxon>
        <taxon>Pezizomycotina</taxon>
        <taxon>Dothideomycetes</taxon>
        <taxon>Dothideomycetes incertae sedis</taxon>
        <taxon>Patellariales</taxon>
        <taxon>Patellariaceae</taxon>
        <taxon>Patellaria</taxon>
    </lineage>
</organism>
<dbReference type="InterPro" id="IPR018303">
    <property type="entry name" value="ATPase_P-typ_P_site"/>
</dbReference>
<dbReference type="GO" id="GO:0032456">
    <property type="term" value="P:endocytic recycling"/>
    <property type="evidence" value="ECO:0007669"/>
    <property type="project" value="TreeGrafter"/>
</dbReference>
<dbReference type="GO" id="GO:0140326">
    <property type="term" value="F:ATPase-coupled intramembrane lipid transporter activity"/>
    <property type="evidence" value="ECO:0007669"/>
    <property type="project" value="UniProtKB-EC"/>
</dbReference>
<comment type="catalytic activity">
    <reaction evidence="13">
        <text>a 1,2-diacyl-sn-glycero-3-phosphoethanolamine(out) + ATP + H2O = a 1,2-diacyl-sn-glycero-3-phosphoethanolamine(in) + ADP + phosphate + H(+)</text>
        <dbReference type="Rhea" id="RHEA:66132"/>
        <dbReference type="ChEBI" id="CHEBI:15377"/>
        <dbReference type="ChEBI" id="CHEBI:15378"/>
        <dbReference type="ChEBI" id="CHEBI:30616"/>
        <dbReference type="ChEBI" id="CHEBI:43474"/>
        <dbReference type="ChEBI" id="CHEBI:64612"/>
        <dbReference type="ChEBI" id="CHEBI:456216"/>
    </reaction>
    <physiologicalReaction direction="left-to-right" evidence="13">
        <dbReference type="Rhea" id="RHEA:66133"/>
    </physiologicalReaction>
</comment>
<dbReference type="NCBIfam" id="TIGR01652">
    <property type="entry name" value="ATPase-Plipid"/>
    <property type="match status" value="2"/>
</dbReference>
<feature type="compositionally biased region" description="Basic and acidic residues" evidence="18">
    <location>
        <begin position="85"/>
        <end position="94"/>
    </location>
</feature>
<dbReference type="SUPFAM" id="SSF56784">
    <property type="entry name" value="HAD-like"/>
    <property type="match status" value="1"/>
</dbReference>
<proteinExistence type="inferred from homology"/>
<feature type="compositionally biased region" description="Basic and acidic residues" evidence="18">
    <location>
        <begin position="1628"/>
        <end position="1640"/>
    </location>
</feature>
<evidence type="ECO:0000256" key="17">
    <source>
        <dbReference type="RuleBase" id="RU362033"/>
    </source>
</evidence>
<feature type="compositionally biased region" description="Polar residues" evidence="18">
    <location>
        <begin position="42"/>
        <end position="54"/>
    </location>
</feature>
<dbReference type="InterPro" id="IPR006539">
    <property type="entry name" value="P-type_ATPase_IV"/>
</dbReference>
<dbReference type="SUPFAM" id="SSF81660">
    <property type="entry name" value="Metal cation-transporting ATPase, ATP-binding domain N"/>
    <property type="match status" value="1"/>
</dbReference>
<feature type="domain" description="P-type ATPase C-terminal" evidence="21">
    <location>
        <begin position="1311"/>
        <end position="1560"/>
    </location>
</feature>
<evidence type="ECO:0000259" key="20">
    <source>
        <dbReference type="Pfam" id="PF16209"/>
    </source>
</evidence>
<dbReference type="PROSITE" id="PS00154">
    <property type="entry name" value="ATPASE_E1_E2"/>
    <property type="match status" value="1"/>
</dbReference>
<dbReference type="GO" id="GO:0005886">
    <property type="term" value="C:plasma membrane"/>
    <property type="evidence" value="ECO:0007669"/>
    <property type="project" value="TreeGrafter"/>
</dbReference>
<feature type="binding site" evidence="15">
    <location>
        <position position="704"/>
    </location>
    <ligand>
        <name>ATP</name>
        <dbReference type="ChEBI" id="CHEBI:30616"/>
    </ligand>
</feature>
<dbReference type="FunFam" id="3.40.1110.10:FF:000090">
    <property type="entry name" value="Phospholipid-transporting ATPase"/>
    <property type="match status" value="1"/>
</dbReference>
<dbReference type="EC" id="7.6.2.1" evidence="17"/>
<dbReference type="GO" id="GO:0000287">
    <property type="term" value="F:magnesium ion binding"/>
    <property type="evidence" value="ECO:0007669"/>
    <property type="project" value="UniProtKB-UniRule"/>
</dbReference>
<dbReference type="SUPFAM" id="SSF81665">
    <property type="entry name" value="Calcium ATPase, transmembrane domain M"/>
    <property type="match status" value="1"/>
</dbReference>
<keyword evidence="10 17" id="KW-1133">Transmembrane helix</keyword>
<feature type="compositionally biased region" description="Basic and acidic residues" evidence="18">
    <location>
        <begin position="1592"/>
        <end position="1618"/>
    </location>
</feature>
<dbReference type="FunFam" id="3.40.50.1000:FF:000172">
    <property type="entry name" value="Phospholipid-transporting ATPase"/>
    <property type="match status" value="1"/>
</dbReference>
<dbReference type="GO" id="GO:0006892">
    <property type="term" value="P:post-Golgi vesicle-mediated transport"/>
    <property type="evidence" value="ECO:0007669"/>
    <property type="project" value="TreeGrafter"/>
</dbReference>
<evidence type="ECO:0000256" key="3">
    <source>
        <dbReference type="ARBA" id="ARBA00008109"/>
    </source>
</evidence>
<evidence type="ECO:0000256" key="15">
    <source>
        <dbReference type="PIRSR" id="PIRSR606539-2"/>
    </source>
</evidence>
<dbReference type="GO" id="GO:0005802">
    <property type="term" value="C:trans-Golgi network"/>
    <property type="evidence" value="ECO:0007669"/>
    <property type="project" value="TreeGrafter"/>
</dbReference>
<dbReference type="Gene3D" id="3.40.1110.10">
    <property type="entry name" value="Calcium-transporting ATPase, cytoplasmic domain N"/>
    <property type="match status" value="1"/>
</dbReference>
<feature type="region of interest" description="Disordered" evidence="18">
    <location>
        <begin position="1590"/>
        <end position="1666"/>
    </location>
</feature>
<dbReference type="InterPro" id="IPR032630">
    <property type="entry name" value="P_typ_ATPase_c"/>
</dbReference>
<comment type="cofactor">
    <cofactor evidence="16">
        <name>Mg(2+)</name>
        <dbReference type="ChEBI" id="CHEBI:18420"/>
    </cofactor>
</comment>
<evidence type="ECO:0000256" key="4">
    <source>
        <dbReference type="ARBA" id="ARBA00022692"/>
    </source>
</evidence>
<evidence type="ECO:0000256" key="5">
    <source>
        <dbReference type="ARBA" id="ARBA00022723"/>
    </source>
</evidence>
<dbReference type="PRINTS" id="PR00119">
    <property type="entry name" value="CATATPASE"/>
</dbReference>
<name>A0A9P4S8K7_9PEZI</name>
<feature type="transmembrane region" description="Helical" evidence="17">
    <location>
        <begin position="1458"/>
        <end position="1475"/>
    </location>
</feature>
<evidence type="ECO:0000256" key="7">
    <source>
        <dbReference type="ARBA" id="ARBA00022840"/>
    </source>
</evidence>
<feature type="region of interest" description="Disordered" evidence="18">
    <location>
        <begin position="1"/>
        <end position="225"/>
    </location>
</feature>
<feature type="compositionally biased region" description="Polar residues" evidence="18">
    <location>
        <begin position="105"/>
        <end position="128"/>
    </location>
</feature>
<evidence type="ECO:0000313" key="22">
    <source>
        <dbReference type="EMBL" id="KAF2838060.1"/>
    </source>
</evidence>
<keyword evidence="9 17" id="KW-1278">Translocase</keyword>
<evidence type="ECO:0000256" key="9">
    <source>
        <dbReference type="ARBA" id="ARBA00022967"/>
    </source>
</evidence>
<keyword evidence="23" id="KW-1185">Reference proteome</keyword>
<feature type="binding site" evidence="16">
    <location>
        <position position="703"/>
    </location>
    <ligand>
        <name>Mg(2+)</name>
        <dbReference type="ChEBI" id="CHEBI:18420"/>
    </ligand>
</feature>
<feature type="compositionally biased region" description="Basic and acidic residues" evidence="18">
    <location>
        <begin position="1"/>
        <end position="10"/>
    </location>
</feature>
<keyword evidence="7 15" id="KW-0067">ATP-binding</keyword>
<feature type="transmembrane region" description="Helical" evidence="17">
    <location>
        <begin position="591"/>
        <end position="614"/>
    </location>
</feature>
<dbReference type="InterPro" id="IPR023214">
    <property type="entry name" value="HAD_sf"/>
</dbReference>
<feature type="binding site" evidence="15">
    <location>
        <position position="703"/>
    </location>
    <ligand>
        <name>ATP</name>
        <dbReference type="ChEBI" id="CHEBI:30616"/>
    </ligand>
</feature>
<feature type="compositionally biased region" description="Basic and acidic residues" evidence="18">
    <location>
        <begin position="776"/>
        <end position="788"/>
    </location>
</feature>
<comment type="caution">
    <text evidence="22">The sequence shown here is derived from an EMBL/GenBank/DDBJ whole genome shotgun (WGS) entry which is preliminary data.</text>
</comment>
<sequence>MAIGDDRSENDASGIRRRLSHPRENEGVAFPTDADVELESYTLPSSGNTTSTADDSSEIAIPFASARESDVASPISATGVSRVRFSTDFERDYGVRSQVDGPGEHTQTNAGSLSSRQHPTTPNLTIDTGRSEPTPGSGLPQYGSVSSSSTIRSPTSPRNRQYRSPISPQARNRGYSLRTSIFQRNIKEAPQSPGSIELQESGPSTTHNQTISPIKRPTSKKSVDTTVTVSPVVPDSDAPFKLQQEKGTGVQGISALPHYHSWVESKARKSVLISRVRAFYRRARKTILRINDISPTKDGRHIDLNTSHEHPLIDERTSKPYIGNTIRSSRYSAWNFLPRQLFAQFSKLANFYFLCVSILQMIPGLSTTGTYTTIVPLLFFVSLSIAKEGYDDLRRYRLDKEENNRDATVMRTHRYGRSSTSELKGPSASSSALSSETIDWVTVKWKEVKVGDVIRLRRNEAAPADLVLLRSTGLNGAAYVETMALDGETNLKTKQTTTSMSKVCTSWESTAKCGAHFVVEDPNINLYNFEGKLTLNGETSPLTNTEIIYRGSVLRNTPEAVGMVIYSGEECKIRMNANKNPRIKAPALQSIVNRIVIVIVIFVIALAIFNTVAYQIWRPNVEAKAWYLEDARVAFFPILASFIIMFNTMIPLSLYVSLEIVKVFQMVLLNDIDMYDEASNTPMEARTSTINEELGQVSYIFSDKTGTLTDNSMKFRKVSVAGTAWLHDLDLKGEPEKERLLHKKRSKGKKSARKSRISGFSEGLRKSSVSKTNGDASRDSSDEQEISKWKSSARPAKSQPEMRTVQMIRYIQRKPYTVFARKARLLLLSIALCHTCLPEIQGDGSIDFQASSPDELALVRAAQELGYMVMNRDTQTLTLRSFPAGQEIEPVEETYEILDVIEFSSKRKRMSVIVRFPDQRICMFCKGADSVVMQRLKLAAYANEKVVEIERRANKRKSIEAQVALQRKSEQQDRKNSLQRNSFALGRASFGPTRRSSTNTHRLEPIRDELDEWLRQRENDVDVSSVEDDSIYYSPRPSAQFGRQSLAYSEVRSSMYEEEELVDESLVVDEPLVIERCFQHINDFATEGLRTLLYGYRFIDEADYQSWKKIYLDATTSLVNRTELIENAGELLERDLELAGATAIEDKLQKGVPETIDKLRRANIKMWMLTGDKRETAINIGHSCRLIKDYSTVTVLDHEIGEVEQHIAAAVLGINDNSVAHSVVVVDGQTLAMIEGDSSLQALFFELAILADSVICCRASPSQKAGLVKSIRKKVKKSITLAIGDGANDIAMIQEAHVGIGITGKEGLQAARTSDYSIAQFRFLLKLLLVHGRWNYIRTCKYTVGTFWKEMLFYLTQALYQRWAGYTGTSLYESWSLSMFNTLFTSLPVIFMGIFEKDLAASTLLAVPELYMKGQRNGGFNFKIYLAWMFMASSEAMIVFFCMLRLYGQMSFTNDQAVFALGVLTYSAVIIMVSTKLQILEMHNKSIVAAISFVLSVGGWFLWNILLSTAYANNVIYNVKDGIIHRFGRNITWWLVLILTLASLVAFELIITAFRAAFFTTDVDVFQELEHDTQAKKRFEEAAAMELQQGWDRGEKKTSTEIRRQEEMQAEERKRSLDVRQILANRPVELEERPRNDESPQRPVIGNELDPEVNDMLSRGFGSVRK</sequence>
<dbReference type="Pfam" id="PF16212">
    <property type="entry name" value="PhoLip_ATPase_C"/>
    <property type="match status" value="1"/>
</dbReference>
<dbReference type="GO" id="GO:0016887">
    <property type="term" value="F:ATP hydrolysis activity"/>
    <property type="evidence" value="ECO:0007669"/>
    <property type="project" value="InterPro"/>
</dbReference>
<evidence type="ECO:0000256" key="18">
    <source>
        <dbReference type="SAM" id="MobiDB-lite"/>
    </source>
</evidence>
<dbReference type="InterPro" id="IPR008250">
    <property type="entry name" value="ATPase_P-typ_transduc_dom_A_sf"/>
</dbReference>
<dbReference type="EMBL" id="MU006097">
    <property type="protein sequence ID" value="KAF2838060.1"/>
    <property type="molecule type" value="Genomic_DNA"/>
</dbReference>
<evidence type="ECO:0000259" key="19">
    <source>
        <dbReference type="Pfam" id="PF00122"/>
    </source>
</evidence>
<keyword evidence="11 17" id="KW-0472">Membrane</keyword>
<feature type="compositionally biased region" description="Basic residues" evidence="18">
    <location>
        <begin position="740"/>
        <end position="756"/>
    </location>
</feature>
<evidence type="ECO:0000259" key="21">
    <source>
        <dbReference type="Pfam" id="PF16212"/>
    </source>
</evidence>
<feature type="binding site" evidence="16">
    <location>
        <position position="705"/>
    </location>
    <ligand>
        <name>Mg(2+)</name>
        <dbReference type="ChEBI" id="CHEBI:18420"/>
    </ligand>
</feature>
<dbReference type="Pfam" id="PF00122">
    <property type="entry name" value="E1-E2_ATPase"/>
    <property type="match status" value="1"/>
</dbReference>
<dbReference type="PANTHER" id="PTHR24092">
    <property type="entry name" value="PROBABLE PHOSPHOLIPID-TRANSPORTING ATPASE"/>
    <property type="match status" value="1"/>
</dbReference>
<evidence type="ECO:0000256" key="16">
    <source>
        <dbReference type="PIRSR" id="PIRSR606539-3"/>
    </source>
</evidence>
<dbReference type="PANTHER" id="PTHR24092:SF174">
    <property type="entry name" value="PHOSPHOLIPID-TRANSPORTING ATPASE DNF3-RELATED"/>
    <property type="match status" value="1"/>
</dbReference>
<dbReference type="Pfam" id="PF13246">
    <property type="entry name" value="Cation_ATPase"/>
    <property type="match status" value="1"/>
</dbReference>
<dbReference type="Pfam" id="PF16209">
    <property type="entry name" value="PhoLip_ATPase_N"/>
    <property type="match status" value="1"/>
</dbReference>
<comment type="catalytic activity">
    <reaction evidence="12 17">
        <text>ATP + H2O + phospholipidSide 1 = ADP + phosphate + phospholipidSide 2.</text>
        <dbReference type="EC" id="7.6.2.1"/>
    </reaction>
</comment>
<feature type="transmembrane region" description="Helical" evidence="17">
    <location>
        <begin position="634"/>
        <end position="656"/>
    </location>
</feature>
<evidence type="ECO:0000256" key="12">
    <source>
        <dbReference type="ARBA" id="ARBA00034036"/>
    </source>
</evidence>
<dbReference type="NCBIfam" id="TIGR01494">
    <property type="entry name" value="ATPase_P-type"/>
    <property type="match status" value="1"/>
</dbReference>
<dbReference type="Proteomes" id="UP000799429">
    <property type="component" value="Unassembled WGS sequence"/>
</dbReference>
<feature type="active site" description="4-aspartylphosphate intermediate" evidence="14">
    <location>
        <position position="703"/>
    </location>
</feature>
<feature type="binding site" evidence="15">
    <location>
        <position position="855"/>
    </location>
    <ligand>
        <name>ATP</name>
        <dbReference type="ChEBI" id="CHEBI:30616"/>
    </ligand>
</feature>
<dbReference type="SUPFAM" id="SSF81653">
    <property type="entry name" value="Calcium ATPase, transduction domain A"/>
    <property type="match status" value="1"/>
</dbReference>
<feature type="domain" description="P-type ATPase A" evidence="19">
    <location>
        <begin position="439"/>
        <end position="512"/>
    </location>
</feature>
<evidence type="ECO:0000313" key="23">
    <source>
        <dbReference type="Proteomes" id="UP000799429"/>
    </source>
</evidence>
<dbReference type="InterPro" id="IPR032631">
    <property type="entry name" value="P-type_ATPase_N"/>
</dbReference>
<feature type="transmembrane region" description="Helical" evidence="17">
    <location>
        <begin position="1531"/>
        <end position="1551"/>
    </location>
</feature>
<keyword evidence="5 16" id="KW-0479">Metal-binding</keyword>
<dbReference type="Gene3D" id="2.70.150.10">
    <property type="entry name" value="Calcium-transporting ATPase, cytoplasmic transduction domain A"/>
    <property type="match status" value="1"/>
</dbReference>
<evidence type="ECO:0000256" key="11">
    <source>
        <dbReference type="ARBA" id="ARBA00023136"/>
    </source>
</evidence>
<feature type="binding site" evidence="15">
    <location>
        <position position="926"/>
    </location>
    <ligand>
        <name>ATP</name>
        <dbReference type="ChEBI" id="CHEBI:30616"/>
    </ligand>
</feature>
<dbReference type="GO" id="GO:0045332">
    <property type="term" value="P:phospholipid translocation"/>
    <property type="evidence" value="ECO:0007669"/>
    <property type="project" value="TreeGrafter"/>
</dbReference>
<feature type="transmembrane region" description="Helical" evidence="17">
    <location>
        <begin position="1487"/>
        <end position="1511"/>
    </location>
</feature>
<dbReference type="OrthoDB" id="377733at2759"/>
<feature type="transmembrane region" description="Helical" evidence="17">
    <location>
        <begin position="1425"/>
        <end position="1446"/>
    </location>
</feature>
<feature type="compositionally biased region" description="Low complexity" evidence="18">
    <location>
        <begin position="144"/>
        <end position="158"/>
    </location>
</feature>
<feature type="domain" description="P-type ATPase N-terminal" evidence="20">
    <location>
        <begin position="316"/>
        <end position="374"/>
    </location>
</feature>
<keyword evidence="6 15" id="KW-0547">Nucleotide-binding</keyword>
<keyword evidence="4 17" id="KW-0812">Transmembrane</keyword>
<dbReference type="InterPro" id="IPR036412">
    <property type="entry name" value="HAD-like_sf"/>
</dbReference>
<dbReference type="InterPro" id="IPR023298">
    <property type="entry name" value="ATPase_P-typ_TM_dom_sf"/>
</dbReference>
<evidence type="ECO:0000256" key="8">
    <source>
        <dbReference type="ARBA" id="ARBA00022842"/>
    </source>
</evidence>
<keyword evidence="8 16" id="KW-0460">Magnesium</keyword>
<accession>A0A9P4S8K7</accession>
<dbReference type="Gene3D" id="3.40.50.1000">
    <property type="entry name" value="HAD superfamily/HAD-like"/>
    <property type="match status" value="1"/>
</dbReference>
<dbReference type="InterPro" id="IPR001757">
    <property type="entry name" value="P_typ_ATPase"/>
</dbReference>
<feature type="region of interest" description="Disordered" evidence="18">
    <location>
        <begin position="737"/>
        <end position="801"/>
    </location>
</feature>
<gene>
    <name evidence="22" type="ORF">M501DRAFT_976112</name>
</gene>
<comment type="similarity">
    <text evidence="3 17">Belongs to the cation transport ATPase (P-type) (TC 3.A.3) family. Type IV subfamily.</text>
</comment>
<dbReference type="InterPro" id="IPR023299">
    <property type="entry name" value="ATPase_P-typ_cyto_dom_N"/>
</dbReference>
<feature type="binding site" evidence="15">
    <location>
        <position position="903"/>
    </location>
    <ligand>
        <name>ATP</name>
        <dbReference type="ChEBI" id="CHEBI:30616"/>
    </ligand>
</feature>
<evidence type="ECO:0000256" key="13">
    <source>
        <dbReference type="ARBA" id="ARBA00049128"/>
    </source>
</evidence>
<dbReference type="GO" id="GO:0005524">
    <property type="term" value="F:ATP binding"/>
    <property type="evidence" value="ECO:0007669"/>
    <property type="project" value="UniProtKB-UniRule"/>
</dbReference>
<evidence type="ECO:0000256" key="2">
    <source>
        <dbReference type="ARBA" id="ARBA00004308"/>
    </source>
</evidence>
<protein>
    <recommendedName>
        <fullName evidence="17">Phospholipid-transporting ATPase</fullName>
        <ecNumber evidence="17">7.6.2.1</ecNumber>
    </recommendedName>
</protein>
<comment type="subcellular location">
    <subcellularLocation>
        <location evidence="2">Endomembrane system</location>
    </subcellularLocation>
    <subcellularLocation>
        <location evidence="1 17">Membrane</location>
        <topology evidence="1 17">Multi-pass membrane protein</topology>
    </subcellularLocation>
</comment>
<reference evidence="22" key="1">
    <citation type="journal article" date="2020" name="Stud. Mycol.">
        <title>101 Dothideomycetes genomes: a test case for predicting lifestyles and emergence of pathogens.</title>
        <authorList>
            <person name="Haridas S."/>
            <person name="Albert R."/>
            <person name="Binder M."/>
            <person name="Bloem J."/>
            <person name="Labutti K."/>
            <person name="Salamov A."/>
            <person name="Andreopoulos B."/>
            <person name="Baker S."/>
            <person name="Barry K."/>
            <person name="Bills G."/>
            <person name="Bluhm B."/>
            <person name="Cannon C."/>
            <person name="Castanera R."/>
            <person name="Culley D."/>
            <person name="Daum C."/>
            <person name="Ezra D."/>
            <person name="Gonzalez J."/>
            <person name="Henrissat B."/>
            <person name="Kuo A."/>
            <person name="Liang C."/>
            <person name="Lipzen A."/>
            <person name="Lutzoni F."/>
            <person name="Magnuson J."/>
            <person name="Mondo S."/>
            <person name="Nolan M."/>
            <person name="Ohm R."/>
            <person name="Pangilinan J."/>
            <person name="Park H.-J."/>
            <person name="Ramirez L."/>
            <person name="Alfaro M."/>
            <person name="Sun H."/>
            <person name="Tritt A."/>
            <person name="Yoshinaga Y."/>
            <person name="Zwiers L.-H."/>
            <person name="Turgeon B."/>
            <person name="Goodwin S."/>
            <person name="Spatafora J."/>
            <person name="Crous P."/>
            <person name="Grigoriev I."/>
        </authorList>
    </citation>
    <scope>NUCLEOTIDE SEQUENCE</scope>
    <source>
        <strain evidence="22">CBS 101060</strain>
    </source>
</reference>
<dbReference type="InterPro" id="IPR059000">
    <property type="entry name" value="ATPase_P-type_domA"/>
</dbReference>
<evidence type="ECO:0000256" key="6">
    <source>
        <dbReference type="ARBA" id="ARBA00022741"/>
    </source>
</evidence>
<evidence type="ECO:0000256" key="1">
    <source>
        <dbReference type="ARBA" id="ARBA00004141"/>
    </source>
</evidence>
<evidence type="ECO:0000256" key="10">
    <source>
        <dbReference type="ARBA" id="ARBA00022989"/>
    </source>
</evidence>
<feature type="binding site" evidence="15">
    <location>
        <position position="705"/>
    </location>
    <ligand>
        <name>ATP</name>
        <dbReference type="ChEBI" id="CHEBI:30616"/>
    </ligand>
</feature>